<dbReference type="Pfam" id="PF00583">
    <property type="entry name" value="Acetyltransf_1"/>
    <property type="match status" value="1"/>
</dbReference>
<dbReference type="EMBL" id="DSVL01000358">
    <property type="protein sequence ID" value="HFH30141.1"/>
    <property type="molecule type" value="Genomic_DNA"/>
</dbReference>
<evidence type="ECO:0000313" key="2">
    <source>
        <dbReference type="EMBL" id="HFH30141.1"/>
    </source>
</evidence>
<name>A0A7C3IIX0_9SPIR</name>
<dbReference type="InterPro" id="IPR016181">
    <property type="entry name" value="Acyl_CoA_acyltransferase"/>
</dbReference>
<dbReference type="PROSITE" id="PS51186">
    <property type="entry name" value="GNAT"/>
    <property type="match status" value="1"/>
</dbReference>
<dbReference type="InterPro" id="IPR000182">
    <property type="entry name" value="GNAT_dom"/>
</dbReference>
<organism evidence="2">
    <name type="scientific">Gracilinema caldarium</name>
    <dbReference type="NCBI Taxonomy" id="215591"/>
    <lineage>
        <taxon>Bacteria</taxon>
        <taxon>Pseudomonadati</taxon>
        <taxon>Spirochaetota</taxon>
        <taxon>Spirochaetia</taxon>
        <taxon>Spirochaetales</taxon>
        <taxon>Breznakiellaceae</taxon>
        <taxon>Gracilinema</taxon>
    </lineage>
</organism>
<gene>
    <name evidence="2" type="ORF">ENS59_11660</name>
</gene>
<dbReference type="GO" id="GO:0016747">
    <property type="term" value="F:acyltransferase activity, transferring groups other than amino-acyl groups"/>
    <property type="evidence" value="ECO:0007669"/>
    <property type="project" value="InterPro"/>
</dbReference>
<sequence>MNIRIAKAQDIDDIRRLYLSAFPESENEIVAKLATDLLFEHSNPPIIALAAEIDGSIVGHIAFSPVRIDTFEQCQAYILAPLAVKPDYQKQRIGSSLINYGIQQLSDTGVHIVFVYGDPNYYGRFGFKTDLAQNYKTPYPLQYPFGWQAITICECNLKNSPASIHCVSSLCDPILW</sequence>
<dbReference type="CDD" id="cd04301">
    <property type="entry name" value="NAT_SF"/>
    <property type="match status" value="1"/>
</dbReference>
<reference evidence="2" key="1">
    <citation type="journal article" date="2020" name="mSystems">
        <title>Genome- and Community-Level Interaction Insights into Carbon Utilization and Element Cycling Functions of Hydrothermarchaeota in Hydrothermal Sediment.</title>
        <authorList>
            <person name="Zhou Z."/>
            <person name="Liu Y."/>
            <person name="Xu W."/>
            <person name="Pan J."/>
            <person name="Luo Z.H."/>
            <person name="Li M."/>
        </authorList>
    </citation>
    <scope>NUCLEOTIDE SEQUENCE [LARGE SCALE GENOMIC DNA]</scope>
    <source>
        <strain evidence="2">SpSt-503</strain>
    </source>
</reference>
<evidence type="ECO:0000259" key="1">
    <source>
        <dbReference type="PROSITE" id="PS51186"/>
    </source>
</evidence>
<protein>
    <submittedName>
        <fullName evidence="2">N-acetyltransferase</fullName>
    </submittedName>
</protein>
<proteinExistence type="predicted"/>
<dbReference type="SUPFAM" id="SSF55729">
    <property type="entry name" value="Acyl-CoA N-acyltransferases (Nat)"/>
    <property type="match status" value="1"/>
</dbReference>
<dbReference type="AlphaFoldDB" id="A0A7C3IIX0"/>
<comment type="caution">
    <text evidence="2">The sequence shown here is derived from an EMBL/GenBank/DDBJ whole genome shotgun (WGS) entry which is preliminary data.</text>
</comment>
<accession>A0A7C3IIX0</accession>
<keyword evidence="2" id="KW-0808">Transferase</keyword>
<feature type="domain" description="N-acetyltransferase" evidence="1">
    <location>
        <begin position="1"/>
        <end position="146"/>
    </location>
</feature>
<dbReference type="Gene3D" id="3.40.630.30">
    <property type="match status" value="1"/>
</dbReference>